<proteinExistence type="predicted"/>
<reference evidence="2" key="1">
    <citation type="submission" date="2020-05" db="EMBL/GenBank/DDBJ databases">
        <title>Mycena genomes resolve the evolution of fungal bioluminescence.</title>
        <authorList>
            <person name="Tsai I.J."/>
        </authorList>
    </citation>
    <scope>NUCLEOTIDE SEQUENCE</scope>
    <source>
        <strain evidence="2">160909Yilan</strain>
    </source>
</reference>
<gene>
    <name evidence="2" type="ORF">MSAN_00768900</name>
</gene>
<protein>
    <submittedName>
        <fullName evidence="2">Uncharacterized protein</fullName>
    </submittedName>
</protein>
<evidence type="ECO:0000313" key="2">
    <source>
        <dbReference type="EMBL" id="KAF7371328.1"/>
    </source>
</evidence>
<dbReference type="OrthoDB" id="10569606at2759"/>
<evidence type="ECO:0000313" key="3">
    <source>
        <dbReference type="Proteomes" id="UP000623467"/>
    </source>
</evidence>
<comment type="caution">
    <text evidence="2">The sequence shown here is derived from an EMBL/GenBank/DDBJ whole genome shotgun (WGS) entry which is preliminary data.</text>
</comment>
<feature type="compositionally biased region" description="Polar residues" evidence="1">
    <location>
        <begin position="167"/>
        <end position="177"/>
    </location>
</feature>
<accession>A0A8H6Z2B4</accession>
<feature type="compositionally biased region" description="Basic and acidic residues" evidence="1">
    <location>
        <begin position="206"/>
        <end position="216"/>
    </location>
</feature>
<dbReference type="AlphaFoldDB" id="A0A8H6Z2B4"/>
<organism evidence="2 3">
    <name type="scientific">Mycena sanguinolenta</name>
    <dbReference type="NCBI Taxonomy" id="230812"/>
    <lineage>
        <taxon>Eukaryota</taxon>
        <taxon>Fungi</taxon>
        <taxon>Dikarya</taxon>
        <taxon>Basidiomycota</taxon>
        <taxon>Agaricomycotina</taxon>
        <taxon>Agaricomycetes</taxon>
        <taxon>Agaricomycetidae</taxon>
        <taxon>Agaricales</taxon>
        <taxon>Marasmiineae</taxon>
        <taxon>Mycenaceae</taxon>
        <taxon>Mycena</taxon>
    </lineage>
</organism>
<feature type="region of interest" description="Disordered" evidence="1">
    <location>
        <begin position="201"/>
        <end position="236"/>
    </location>
</feature>
<feature type="compositionally biased region" description="Low complexity" evidence="1">
    <location>
        <begin position="29"/>
        <end position="40"/>
    </location>
</feature>
<evidence type="ECO:0000256" key="1">
    <source>
        <dbReference type="SAM" id="MobiDB-lite"/>
    </source>
</evidence>
<dbReference type="Proteomes" id="UP000623467">
    <property type="component" value="Unassembled WGS sequence"/>
</dbReference>
<sequence>MPGRPSLEFDNMTVKSASTSKRGWRGAVPRSPSTSSSSSRSTDESSNARSVVPGILAALAPAHEPGRRASPTPAEESWHRSRSPAPHSQRHLFVTTPAPPSPSTLSPYASHDPWALGRTSPSPSSNSGRSHTSTTPPEFLRRSPAPPRSPSALSTHAFHHAPGSPLHLNTSYSQSVSVPPAAQSPLSQSVSYVECHGHLRASHPHGAADADAHAHANPETLSRGFPAPQSQSQPSS</sequence>
<feature type="compositionally biased region" description="Low complexity" evidence="1">
    <location>
        <begin position="117"/>
        <end position="135"/>
    </location>
</feature>
<feature type="region of interest" description="Disordered" evidence="1">
    <location>
        <begin position="1"/>
        <end position="189"/>
    </location>
</feature>
<name>A0A8H6Z2B4_9AGAR</name>
<feature type="compositionally biased region" description="Low complexity" evidence="1">
    <location>
        <begin position="226"/>
        <end position="236"/>
    </location>
</feature>
<keyword evidence="3" id="KW-1185">Reference proteome</keyword>
<dbReference type="EMBL" id="JACAZH010000004">
    <property type="protein sequence ID" value="KAF7371328.1"/>
    <property type="molecule type" value="Genomic_DNA"/>
</dbReference>